<dbReference type="STRING" id="1963.AQJ27_30595"/>
<reference evidence="2" key="1">
    <citation type="submission" date="2017-05" db="EMBL/GenBank/DDBJ databases">
        <title>Streptomyces olivochromogenes NBRC 3561 whole genome shotgun sequence.</title>
        <authorList>
            <person name="Dohra H."/>
            <person name="Kodani S."/>
        </authorList>
    </citation>
    <scope>NUCLEOTIDE SEQUENCE [LARGE SCALE GENOMIC DNA]</scope>
    <source>
        <strain evidence="2">NBRC 3561</strain>
    </source>
</reference>
<evidence type="ECO:0000313" key="1">
    <source>
        <dbReference type="EMBL" id="GAX55791.1"/>
    </source>
</evidence>
<gene>
    <name evidence="1" type="ORF">SO3561_07353</name>
</gene>
<dbReference type="AlphaFoldDB" id="A0A250VNS1"/>
<evidence type="ECO:0000313" key="2">
    <source>
        <dbReference type="Proteomes" id="UP000217446"/>
    </source>
</evidence>
<proteinExistence type="predicted"/>
<evidence type="ECO:0008006" key="3">
    <source>
        <dbReference type="Google" id="ProtNLM"/>
    </source>
</evidence>
<comment type="caution">
    <text evidence="1">The sequence shown here is derived from an EMBL/GenBank/DDBJ whole genome shotgun (WGS) entry which is preliminary data.</text>
</comment>
<keyword evidence="2" id="KW-1185">Reference proteome</keyword>
<dbReference type="Proteomes" id="UP000217446">
    <property type="component" value="Unassembled WGS sequence"/>
</dbReference>
<accession>A0A250VNS1</accession>
<protein>
    <recommendedName>
        <fullName evidence="3">HNH endonuclease</fullName>
    </recommendedName>
</protein>
<organism evidence="1 2">
    <name type="scientific">Streptomyces olivochromogenes</name>
    <dbReference type="NCBI Taxonomy" id="1963"/>
    <lineage>
        <taxon>Bacteria</taxon>
        <taxon>Bacillati</taxon>
        <taxon>Actinomycetota</taxon>
        <taxon>Actinomycetes</taxon>
        <taxon>Kitasatosporales</taxon>
        <taxon>Streptomycetaceae</taxon>
        <taxon>Streptomyces</taxon>
    </lineage>
</organism>
<dbReference type="EMBL" id="BDQI01000021">
    <property type="protein sequence ID" value="GAX55791.1"/>
    <property type="molecule type" value="Genomic_DNA"/>
</dbReference>
<sequence length="271" mass="30403">MNSITLYHRGGYRPGMARTCVFCGATPLTKEHTLPKWLKSVLPPGGSRALHVRETESTRDQHVASAVNSTVKIVCASCNNGWMNRLEDEVRSFLPDLINGRDAELTPDDQKALASWSLKTMFMFAGQNKHPRLEMLPLKDCAAFYRDREPSRFMIARIGAMEPWKGDEGSATIEFICPQYSWPTPTANPTYVSTLRIGWFLIQLVRAGSLDDDQILAPFDPHPMFHPLWPVGAALTWPPPRQLPADHMAAIARPTTLPIQWARPATLTNRT</sequence>
<name>A0A250VNS1_STROL</name>